<dbReference type="InterPro" id="IPR050169">
    <property type="entry name" value="Krueppel_C2H2_ZnF"/>
</dbReference>
<dbReference type="PROSITE" id="PS50805">
    <property type="entry name" value="KRAB"/>
    <property type="match status" value="1"/>
</dbReference>
<dbReference type="GO" id="GO:0006355">
    <property type="term" value="P:regulation of DNA-templated transcription"/>
    <property type="evidence" value="ECO:0007669"/>
    <property type="project" value="InterPro"/>
</dbReference>
<dbReference type="SMART" id="SM00349">
    <property type="entry name" value="KRAB"/>
    <property type="match status" value="1"/>
</dbReference>
<evidence type="ECO:0000313" key="2">
    <source>
        <dbReference type="EMBL" id="KAG8452955.1"/>
    </source>
</evidence>
<dbReference type="OrthoDB" id="9892686at2759"/>
<dbReference type="CDD" id="cd07765">
    <property type="entry name" value="KRAB_A-box"/>
    <property type="match status" value="1"/>
</dbReference>
<dbReference type="Gene3D" id="6.10.140.140">
    <property type="match status" value="1"/>
</dbReference>
<feature type="domain" description="KRAB" evidence="1">
    <location>
        <begin position="48"/>
        <end position="94"/>
    </location>
</feature>
<dbReference type="InterPro" id="IPR001909">
    <property type="entry name" value="KRAB"/>
</dbReference>
<dbReference type="Pfam" id="PF01352">
    <property type="entry name" value="KRAB"/>
    <property type="match status" value="1"/>
</dbReference>
<dbReference type="AlphaFoldDB" id="A0A8T2K621"/>
<dbReference type="SUPFAM" id="SSF109640">
    <property type="entry name" value="KRAB domain (Kruppel-associated box)"/>
    <property type="match status" value="1"/>
</dbReference>
<dbReference type="InterPro" id="IPR036051">
    <property type="entry name" value="KRAB_dom_sf"/>
</dbReference>
<gene>
    <name evidence="2" type="ORF">GDO86_004673</name>
</gene>
<dbReference type="Proteomes" id="UP000812440">
    <property type="component" value="Chromosome 2"/>
</dbReference>
<organism evidence="2 3">
    <name type="scientific">Hymenochirus boettgeri</name>
    <name type="common">Congo dwarf clawed frog</name>
    <dbReference type="NCBI Taxonomy" id="247094"/>
    <lineage>
        <taxon>Eukaryota</taxon>
        <taxon>Metazoa</taxon>
        <taxon>Chordata</taxon>
        <taxon>Craniata</taxon>
        <taxon>Vertebrata</taxon>
        <taxon>Euteleostomi</taxon>
        <taxon>Amphibia</taxon>
        <taxon>Batrachia</taxon>
        <taxon>Anura</taxon>
        <taxon>Pipoidea</taxon>
        <taxon>Pipidae</taxon>
        <taxon>Pipinae</taxon>
        <taxon>Hymenochirus</taxon>
    </lineage>
</organism>
<dbReference type="PANTHER" id="PTHR23232:SF142">
    <property type="entry name" value="GASTRULA ZINC FINGER PROTEIN XLCGF57.1-LIKE-RELATED"/>
    <property type="match status" value="1"/>
</dbReference>
<proteinExistence type="predicted"/>
<evidence type="ECO:0000313" key="3">
    <source>
        <dbReference type="Proteomes" id="UP000812440"/>
    </source>
</evidence>
<dbReference type="PANTHER" id="PTHR23232">
    <property type="entry name" value="KRAB DOMAIN C2H2 ZINC FINGER"/>
    <property type="match status" value="1"/>
</dbReference>
<sequence>MVDPCRRGQTAVTANKGFSQRNPSLKDCARVNELDAVSENMQSAKGSVLFSEIAVYFSEDEWRSLRNGEKDLYKDVIMDNYQMLHSLGNYLCSL</sequence>
<evidence type="ECO:0000259" key="1">
    <source>
        <dbReference type="PROSITE" id="PS50805"/>
    </source>
</evidence>
<protein>
    <recommendedName>
        <fullName evidence="1">KRAB domain-containing protein</fullName>
    </recommendedName>
</protein>
<name>A0A8T2K621_9PIPI</name>
<accession>A0A8T2K621</accession>
<reference evidence="2" key="1">
    <citation type="thesis" date="2020" institute="ProQuest LLC" country="789 East Eisenhower Parkway, Ann Arbor, MI, USA">
        <title>Comparative Genomics and Chromosome Evolution.</title>
        <authorList>
            <person name="Mudd A.B."/>
        </authorList>
    </citation>
    <scope>NUCLEOTIDE SEQUENCE</scope>
    <source>
        <strain evidence="2">Female2</strain>
        <tissue evidence="2">Blood</tissue>
    </source>
</reference>
<dbReference type="EMBL" id="JAACNH010000002">
    <property type="protein sequence ID" value="KAG8452955.1"/>
    <property type="molecule type" value="Genomic_DNA"/>
</dbReference>
<keyword evidence="3" id="KW-1185">Reference proteome</keyword>
<comment type="caution">
    <text evidence="2">The sequence shown here is derived from an EMBL/GenBank/DDBJ whole genome shotgun (WGS) entry which is preliminary data.</text>
</comment>